<proteinExistence type="predicted"/>
<keyword evidence="3" id="KW-0813">Transport</keyword>
<dbReference type="GO" id="GO:0046930">
    <property type="term" value="C:pore complex"/>
    <property type="evidence" value="ECO:0007669"/>
    <property type="project" value="UniProtKB-KW"/>
</dbReference>
<evidence type="ECO:0000313" key="14">
    <source>
        <dbReference type="Proteomes" id="UP000183529"/>
    </source>
</evidence>
<dbReference type="GO" id="GO:0006811">
    <property type="term" value="P:monoatomic ion transport"/>
    <property type="evidence" value="ECO:0007669"/>
    <property type="project" value="UniProtKB-KW"/>
</dbReference>
<evidence type="ECO:0000256" key="9">
    <source>
        <dbReference type="ARBA" id="ARBA00023136"/>
    </source>
</evidence>
<keyword evidence="5" id="KW-0812">Transmembrane</keyword>
<evidence type="ECO:0000256" key="7">
    <source>
        <dbReference type="ARBA" id="ARBA00023065"/>
    </source>
</evidence>
<dbReference type="InterPro" id="IPR033900">
    <property type="entry name" value="Gram_neg_porin_domain"/>
</dbReference>
<keyword evidence="7" id="KW-0406">Ion transport</keyword>
<gene>
    <name evidence="13" type="ORF">SAMN05216550_107275</name>
</gene>
<dbReference type="PANTHER" id="PTHR34501">
    <property type="entry name" value="PROTEIN YDDL-RELATED"/>
    <property type="match status" value="1"/>
</dbReference>
<keyword evidence="4" id="KW-1134">Transmembrane beta strand</keyword>
<evidence type="ECO:0000256" key="11">
    <source>
        <dbReference type="SAM" id="SignalP"/>
    </source>
</evidence>
<evidence type="ECO:0000256" key="1">
    <source>
        <dbReference type="ARBA" id="ARBA00004571"/>
    </source>
</evidence>
<evidence type="ECO:0000256" key="5">
    <source>
        <dbReference type="ARBA" id="ARBA00022692"/>
    </source>
</evidence>
<dbReference type="CDD" id="cd00342">
    <property type="entry name" value="gram_neg_porins"/>
    <property type="match status" value="1"/>
</dbReference>
<dbReference type="PRINTS" id="PR00184">
    <property type="entry name" value="NEISSPPORIN"/>
</dbReference>
<evidence type="ECO:0000256" key="3">
    <source>
        <dbReference type="ARBA" id="ARBA00022448"/>
    </source>
</evidence>
<dbReference type="GO" id="GO:0015288">
    <property type="term" value="F:porin activity"/>
    <property type="evidence" value="ECO:0007669"/>
    <property type="project" value="UniProtKB-KW"/>
</dbReference>
<comment type="subcellular location">
    <subcellularLocation>
        <location evidence="1">Cell outer membrane</location>
        <topology evidence="1">Multi-pass membrane protein</topology>
    </subcellularLocation>
</comment>
<dbReference type="InterPro" id="IPR023614">
    <property type="entry name" value="Porin_dom_sf"/>
</dbReference>
<keyword evidence="6 11" id="KW-0732">Signal</keyword>
<dbReference type="InterPro" id="IPR002299">
    <property type="entry name" value="Porin_Neis"/>
</dbReference>
<dbReference type="Proteomes" id="UP000183529">
    <property type="component" value="Unassembled WGS sequence"/>
</dbReference>
<protein>
    <submittedName>
        <fullName evidence="13">Outer membrane protein (Porin)</fullName>
    </submittedName>
</protein>
<dbReference type="AlphaFoldDB" id="A0AAQ1JUB3"/>
<reference evidence="13 14" key="1">
    <citation type="submission" date="2016-10" db="EMBL/GenBank/DDBJ databases">
        <authorList>
            <person name="Varghese N."/>
            <person name="Submissions S."/>
        </authorList>
    </citation>
    <scope>NUCLEOTIDE SEQUENCE [LARGE SCALE GENOMIC DNA]</scope>
    <source>
        <strain evidence="13 14">LMG 22274</strain>
    </source>
</reference>
<dbReference type="Gene3D" id="2.40.160.10">
    <property type="entry name" value="Porin"/>
    <property type="match status" value="1"/>
</dbReference>
<evidence type="ECO:0000256" key="10">
    <source>
        <dbReference type="ARBA" id="ARBA00023237"/>
    </source>
</evidence>
<comment type="subunit">
    <text evidence="2">Homotrimer.</text>
</comment>
<evidence type="ECO:0000259" key="12">
    <source>
        <dbReference type="Pfam" id="PF13609"/>
    </source>
</evidence>
<name>A0AAQ1JUB3_9BURK</name>
<evidence type="ECO:0000256" key="8">
    <source>
        <dbReference type="ARBA" id="ARBA00023114"/>
    </source>
</evidence>
<sequence>MKKVVMMFACGAAAGLTHAQSSVTLYGVVDEGFQYTNNQGGKTSYAMSQGGLGSSKWGLTGNEDLGGGLRVFFKLENGFNPSNGALGNNGALFGRTAYIGIGSDRYGQIRLGKQYDLLFDSLVLMSAAGKFAGGLGAHVGDVDNIWGDFNLNNAVKYLSPTLRGLQFGAAYAFGNTAGSMGRNQVVNFSLTYANGPFGAAAAYLKVNNPGTAVWNASASPVEGQDYTNPLTTPIYRGYASASSLQIAGGAVKYQLAASNFGIVYTNVQFHDAVVTSTTPLGGNAHFNTLEGNYTYNVTPELLLGAAYSYTWAQDARYGQLNLGSTYLLSKRTLFYVSGVWQHASGTNSVGTAAMAANNNITASSTPNQVVVRLGIRHSF</sequence>
<feature type="domain" description="Porin" evidence="12">
    <location>
        <begin position="9"/>
        <end position="339"/>
    </location>
</feature>
<keyword evidence="10" id="KW-0998">Cell outer membrane</keyword>
<dbReference type="InterPro" id="IPR050298">
    <property type="entry name" value="Gram-neg_bact_OMP"/>
</dbReference>
<organism evidence="13 14">
    <name type="scientific">Paraburkholderia tropica</name>
    <dbReference type="NCBI Taxonomy" id="92647"/>
    <lineage>
        <taxon>Bacteria</taxon>
        <taxon>Pseudomonadati</taxon>
        <taxon>Pseudomonadota</taxon>
        <taxon>Betaproteobacteria</taxon>
        <taxon>Burkholderiales</taxon>
        <taxon>Burkholderiaceae</taxon>
        <taxon>Paraburkholderia</taxon>
    </lineage>
</organism>
<keyword evidence="9" id="KW-0472">Membrane</keyword>
<feature type="chain" id="PRO_5042853220" evidence="11">
    <location>
        <begin position="20"/>
        <end position="379"/>
    </location>
</feature>
<dbReference type="GO" id="GO:0009279">
    <property type="term" value="C:cell outer membrane"/>
    <property type="evidence" value="ECO:0007669"/>
    <property type="project" value="UniProtKB-SubCell"/>
</dbReference>
<accession>A0AAQ1JUB3</accession>
<evidence type="ECO:0000256" key="2">
    <source>
        <dbReference type="ARBA" id="ARBA00011233"/>
    </source>
</evidence>
<dbReference type="RefSeq" id="WP_074983696.1">
    <property type="nucleotide sequence ID" value="NZ_CADFGN010000008.1"/>
</dbReference>
<feature type="signal peptide" evidence="11">
    <location>
        <begin position="1"/>
        <end position="19"/>
    </location>
</feature>
<evidence type="ECO:0000256" key="4">
    <source>
        <dbReference type="ARBA" id="ARBA00022452"/>
    </source>
</evidence>
<evidence type="ECO:0000313" key="13">
    <source>
        <dbReference type="EMBL" id="SEJ70558.1"/>
    </source>
</evidence>
<evidence type="ECO:0000256" key="6">
    <source>
        <dbReference type="ARBA" id="ARBA00022729"/>
    </source>
</evidence>
<comment type="caution">
    <text evidence="13">The sequence shown here is derived from an EMBL/GenBank/DDBJ whole genome shotgun (WGS) entry which is preliminary data.</text>
</comment>
<dbReference type="EMBL" id="FNZM01000007">
    <property type="protein sequence ID" value="SEJ70558.1"/>
    <property type="molecule type" value="Genomic_DNA"/>
</dbReference>
<keyword evidence="8" id="KW-0626">Porin</keyword>
<dbReference type="PANTHER" id="PTHR34501:SF9">
    <property type="entry name" value="MAJOR OUTER MEMBRANE PROTEIN P.IA"/>
    <property type="match status" value="1"/>
</dbReference>
<dbReference type="Pfam" id="PF13609">
    <property type="entry name" value="Porin_4"/>
    <property type="match status" value="1"/>
</dbReference>
<dbReference type="SUPFAM" id="SSF56935">
    <property type="entry name" value="Porins"/>
    <property type="match status" value="1"/>
</dbReference>